<dbReference type="AlphaFoldDB" id="A0A9X2UK40"/>
<protein>
    <submittedName>
        <fullName evidence="1">Uncharacterized protein</fullName>
    </submittedName>
</protein>
<sequence length="80" mass="9162">MDFQLPVDEVDDPVFWKVVPGVESPFPRAVELERGVGHLDDKDGRRRMVVEEVAGLPFNHRHIGFWLRVRAEGQGQLLVD</sequence>
<dbReference type="Proteomes" id="UP001155040">
    <property type="component" value="Unassembled WGS sequence"/>
</dbReference>
<accession>A0A9X2UK40</accession>
<comment type="caution">
    <text evidence="1">The sequence shown here is derived from an EMBL/GenBank/DDBJ whole genome shotgun (WGS) entry which is preliminary data.</text>
</comment>
<dbReference type="EMBL" id="JANUBF010000006">
    <property type="protein sequence ID" value="MCS4036172.1"/>
    <property type="molecule type" value="Genomic_DNA"/>
</dbReference>
<proteinExistence type="predicted"/>
<organism evidence="1 2">
    <name type="scientific">Salinibacter ruber</name>
    <dbReference type="NCBI Taxonomy" id="146919"/>
    <lineage>
        <taxon>Bacteria</taxon>
        <taxon>Pseudomonadati</taxon>
        <taxon>Rhodothermota</taxon>
        <taxon>Rhodothermia</taxon>
        <taxon>Rhodothermales</taxon>
        <taxon>Salinibacteraceae</taxon>
        <taxon>Salinibacter</taxon>
    </lineage>
</organism>
<gene>
    <name evidence="1" type="ORF">GGQ01_001227</name>
</gene>
<evidence type="ECO:0000313" key="1">
    <source>
        <dbReference type="EMBL" id="MCS4036172.1"/>
    </source>
</evidence>
<name>A0A9X2UK40_9BACT</name>
<reference evidence="1" key="1">
    <citation type="submission" date="2022-08" db="EMBL/GenBank/DDBJ databases">
        <title>Genomic Encyclopedia of Type Strains, Phase V (KMG-V): Genome sequencing to study the core and pangenomes of soil and plant-associated prokaryotes.</title>
        <authorList>
            <person name="Whitman W."/>
        </authorList>
    </citation>
    <scope>NUCLEOTIDE SEQUENCE</scope>
    <source>
        <strain evidence="1">SP3012</strain>
    </source>
</reference>
<evidence type="ECO:0000313" key="2">
    <source>
        <dbReference type="Proteomes" id="UP001155040"/>
    </source>
</evidence>